<dbReference type="PROSITE" id="PS52029">
    <property type="entry name" value="LD_TPASE"/>
    <property type="match status" value="1"/>
</dbReference>
<comment type="similarity">
    <text evidence="2">Belongs to the YkuD family.</text>
</comment>
<evidence type="ECO:0000259" key="8">
    <source>
        <dbReference type="PROSITE" id="PS52029"/>
    </source>
</evidence>
<keyword evidence="10" id="KW-1185">Reference proteome</keyword>
<dbReference type="Pfam" id="PF03734">
    <property type="entry name" value="YkuD"/>
    <property type="match status" value="1"/>
</dbReference>
<keyword evidence="4 7" id="KW-0133">Cell shape</keyword>
<feature type="active site" description="Proton donor/acceptor" evidence="7">
    <location>
        <position position="305"/>
    </location>
</feature>
<evidence type="ECO:0000256" key="2">
    <source>
        <dbReference type="ARBA" id="ARBA00005992"/>
    </source>
</evidence>
<evidence type="ECO:0000256" key="1">
    <source>
        <dbReference type="ARBA" id="ARBA00004752"/>
    </source>
</evidence>
<keyword evidence="5 7" id="KW-0573">Peptidoglycan synthesis</keyword>
<dbReference type="PANTHER" id="PTHR30582:SF30">
    <property type="entry name" value="BLR4375 PROTEIN"/>
    <property type="match status" value="1"/>
</dbReference>
<dbReference type="InterPro" id="IPR002477">
    <property type="entry name" value="Peptidoglycan-bd-like"/>
</dbReference>
<reference evidence="9 10" key="1">
    <citation type="submission" date="2020-11" db="EMBL/GenBank/DDBJ databases">
        <authorList>
            <person name="Lassalle F."/>
        </authorList>
    </citation>
    <scope>NUCLEOTIDE SEQUENCE [LARGE SCALE GENOMIC DNA]</scope>
    <source>
        <strain evidence="9 10">JC140</strain>
    </source>
</reference>
<feature type="active site" description="Nucleophile" evidence="7">
    <location>
        <position position="321"/>
    </location>
</feature>
<dbReference type="Proteomes" id="UP000606921">
    <property type="component" value="Unassembled WGS sequence"/>
</dbReference>
<dbReference type="CDD" id="cd16913">
    <property type="entry name" value="YkuD_like"/>
    <property type="match status" value="1"/>
</dbReference>
<dbReference type="EMBL" id="CABFWF030000011">
    <property type="protein sequence ID" value="CAD7035762.1"/>
    <property type="molecule type" value="Genomic_DNA"/>
</dbReference>
<sequence>MVNRLGTSCCHVDLLFMKNKLATLAFAMAIPAHGLNAAEIRPESIIHASIDAIASKPPAVAAKEPDPSIVHVQILLDRAGSSPGVIDGFYGENVSKAIRGFEALQGLEEDGELDSEVLGRLRGHHLGGEKPVLEQYEIISQDAEDLVNAIPEDVGQMAKLEKLGYTSVAERLSERFHMDIDLLEALNPASAFAVGEAVWVAAPGEGVRGKVSSIEVLRDLGQVRAFAEDGKLLSVYPATIGSEDNPAPSGTHNVNGVAPMPTYTYDPDVNFQQGDNTEVLEIAGGPNNPVGTVWIDLSEPTYGIHGTPEPSLIDKVGSHGCVRLTNWDVEELGAMVDPGVKVEFID</sequence>
<dbReference type="PANTHER" id="PTHR30582">
    <property type="entry name" value="L,D-TRANSPEPTIDASE"/>
    <property type="match status" value="1"/>
</dbReference>
<evidence type="ECO:0000313" key="9">
    <source>
        <dbReference type="EMBL" id="CAD7035762.1"/>
    </source>
</evidence>
<dbReference type="InterPro" id="IPR036365">
    <property type="entry name" value="PGBD-like_sf"/>
</dbReference>
<name>A0ABN7JPB8_9HYPH</name>
<dbReference type="SUPFAM" id="SSF47090">
    <property type="entry name" value="PGBD-like"/>
    <property type="match status" value="1"/>
</dbReference>
<dbReference type="InterPro" id="IPR038063">
    <property type="entry name" value="Transpep_catalytic_dom"/>
</dbReference>
<dbReference type="InterPro" id="IPR005490">
    <property type="entry name" value="LD_TPept_cat_dom"/>
</dbReference>
<dbReference type="InterPro" id="IPR036366">
    <property type="entry name" value="PGBDSf"/>
</dbReference>
<evidence type="ECO:0000256" key="3">
    <source>
        <dbReference type="ARBA" id="ARBA00022679"/>
    </source>
</evidence>
<organism evidence="9 10">
    <name type="scientific">Pseudorhizobium endolithicum</name>
    <dbReference type="NCBI Taxonomy" id="1191678"/>
    <lineage>
        <taxon>Bacteria</taxon>
        <taxon>Pseudomonadati</taxon>
        <taxon>Pseudomonadota</taxon>
        <taxon>Alphaproteobacteria</taxon>
        <taxon>Hyphomicrobiales</taxon>
        <taxon>Rhizobiaceae</taxon>
        <taxon>Rhizobium/Agrobacterium group</taxon>
        <taxon>Pseudorhizobium</taxon>
    </lineage>
</organism>
<protein>
    <submittedName>
        <fullName evidence="9">Murein L,D-transpeptidase</fullName>
    </submittedName>
</protein>
<dbReference type="SUPFAM" id="SSF141523">
    <property type="entry name" value="L,D-transpeptidase catalytic domain-like"/>
    <property type="match status" value="1"/>
</dbReference>
<proteinExistence type="inferred from homology"/>
<dbReference type="Gene3D" id="1.10.101.10">
    <property type="entry name" value="PGBD-like superfamily/PGBD"/>
    <property type="match status" value="1"/>
</dbReference>
<keyword evidence="3" id="KW-0808">Transferase</keyword>
<comment type="pathway">
    <text evidence="1 7">Cell wall biogenesis; peptidoglycan biosynthesis.</text>
</comment>
<accession>A0ABN7JPB8</accession>
<evidence type="ECO:0000256" key="5">
    <source>
        <dbReference type="ARBA" id="ARBA00022984"/>
    </source>
</evidence>
<evidence type="ECO:0000256" key="6">
    <source>
        <dbReference type="ARBA" id="ARBA00023316"/>
    </source>
</evidence>
<gene>
    <name evidence="9" type="ORF">REJC140_03449</name>
</gene>
<comment type="caution">
    <text evidence="9">The sequence shown here is derived from an EMBL/GenBank/DDBJ whole genome shotgun (WGS) entry which is preliminary data.</text>
</comment>
<evidence type="ECO:0000313" key="10">
    <source>
        <dbReference type="Proteomes" id="UP000606921"/>
    </source>
</evidence>
<dbReference type="Gene3D" id="2.40.440.10">
    <property type="entry name" value="L,D-transpeptidase catalytic domain-like"/>
    <property type="match status" value="1"/>
</dbReference>
<dbReference type="Pfam" id="PF01471">
    <property type="entry name" value="PG_binding_1"/>
    <property type="match status" value="1"/>
</dbReference>
<evidence type="ECO:0000256" key="7">
    <source>
        <dbReference type="PROSITE-ProRule" id="PRU01373"/>
    </source>
</evidence>
<dbReference type="InterPro" id="IPR050979">
    <property type="entry name" value="LD-transpeptidase"/>
</dbReference>
<keyword evidence="6 7" id="KW-0961">Cell wall biogenesis/degradation</keyword>
<feature type="domain" description="L,D-TPase catalytic" evidence="8">
    <location>
        <begin position="212"/>
        <end position="345"/>
    </location>
</feature>
<evidence type="ECO:0000256" key="4">
    <source>
        <dbReference type="ARBA" id="ARBA00022960"/>
    </source>
</evidence>